<dbReference type="EMBL" id="AHXS01000024">
    <property type="protein sequence ID" value="ELB38493.1"/>
    <property type="molecule type" value="Genomic_DNA"/>
</dbReference>
<evidence type="ECO:0000256" key="1">
    <source>
        <dbReference type="ARBA" id="ARBA00005118"/>
    </source>
</evidence>
<evidence type="ECO:0000256" key="4">
    <source>
        <dbReference type="ARBA" id="ARBA00022503"/>
    </source>
</evidence>
<evidence type="ECO:0000256" key="7">
    <source>
        <dbReference type="ARBA" id="ARBA00048467"/>
    </source>
</evidence>
<dbReference type="GO" id="GO:0019546">
    <property type="term" value="P:L-arginine deiminase pathway"/>
    <property type="evidence" value="ECO:0007669"/>
    <property type="project" value="TreeGrafter"/>
</dbReference>
<dbReference type="InterPro" id="IPR003964">
    <property type="entry name" value="Carb_kinase"/>
</dbReference>
<evidence type="ECO:0000256" key="6">
    <source>
        <dbReference type="ARBA" id="ARBA00022777"/>
    </source>
</evidence>
<dbReference type="SUPFAM" id="SSF53633">
    <property type="entry name" value="Carbamate kinase-like"/>
    <property type="match status" value="1"/>
</dbReference>
<comment type="caution">
    <text evidence="9">The sequence shown here is derived from an EMBL/GenBank/DDBJ whole genome shotgun (WGS) entry which is preliminary data.</text>
</comment>
<dbReference type="InterPro" id="IPR036393">
    <property type="entry name" value="AceGlu_kinase-like_sf"/>
</dbReference>
<dbReference type="GO" id="GO:0008804">
    <property type="term" value="F:carbamate kinase activity"/>
    <property type="evidence" value="ECO:0007669"/>
    <property type="project" value="UniProtKB-EC"/>
</dbReference>
<dbReference type="InterPro" id="IPR001048">
    <property type="entry name" value="Asp/Glu/Uridylate_kinase"/>
</dbReference>
<gene>
    <name evidence="9" type="ORF">OKA_05339</name>
</gene>
<evidence type="ECO:0000256" key="2">
    <source>
        <dbReference type="ARBA" id="ARBA00011066"/>
    </source>
</evidence>
<protein>
    <recommendedName>
        <fullName evidence="3">carbamate kinase</fullName>
        <ecNumber evidence="3">2.7.2.2</ecNumber>
    </recommendedName>
</protein>
<evidence type="ECO:0000313" key="9">
    <source>
        <dbReference type="EMBL" id="ELB38493.1"/>
    </source>
</evidence>
<dbReference type="PANTHER" id="PTHR30409">
    <property type="entry name" value="CARBAMATE KINASE"/>
    <property type="match status" value="1"/>
</dbReference>
<evidence type="ECO:0000256" key="3">
    <source>
        <dbReference type="ARBA" id="ARBA00013070"/>
    </source>
</evidence>
<keyword evidence="5" id="KW-0808">Transferase</keyword>
<dbReference type="EC" id="2.7.2.2" evidence="3"/>
<organism evidence="9 10">
    <name type="scientific">Enterococcus faecium EnGen0026</name>
    <dbReference type="NCBI Taxonomy" id="1138917"/>
    <lineage>
        <taxon>Bacteria</taxon>
        <taxon>Bacillati</taxon>
        <taxon>Bacillota</taxon>
        <taxon>Bacilli</taxon>
        <taxon>Lactobacillales</taxon>
        <taxon>Enterococcaceae</taxon>
        <taxon>Enterococcus</taxon>
    </lineage>
</organism>
<dbReference type="UniPathway" id="UPA00996">
    <property type="reaction ID" value="UER00366"/>
</dbReference>
<keyword evidence="6 9" id="KW-0418">Kinase</keyword>
<keyword evidence="4" id="KW-0056">Arginine metabolism</keyword>
<accession>A0A828ZXX2</accession>
<proteinExistence type="inferred from homology"/>
<feature type="domain" description="Aspartate/glutamate/uridylate kinase" evidence="8">
    <location>
        <begin position="3"/>
        <end position="61"/>
    </location>
</feature>
<evidence type="ECO:0000259" key="8">
    <source>
        <dbReference type="Pfam" id="PF00696"/>
    </source>
</evidence>
<comment type="similarity">
    <text evidence="2">Belongs to the carbamate kinase family.</text>
</comment>
<comment type="pathway">
    <text evidence="1">Metabolic intermediate metabolism; carbamoyl phosphate degradation; CO(2) and NH(3) from carbamoyl phosphate: step 1/1.</text>
</comment>
<dbReference type="Proteomes" id="UP000010504">
    <property type="component" value="Unassembled WGS sequence"/>
</dbReference>
<reference evidence="9 10" key="1">
    <citation type="submission" date="2012-12" db="EMBL/GenBank/DDBJ databases">
        <title>The Genome Sequence of Enterococcus faecium E2039.</title>
        <authorList>
            <consortium name="The Broad Institute Genome Sequencing Platform"/>
            <consortium name="The Broad Institute Genome Sequencing Center for Infectious Disease"/>
            <person name="Earl A.M."/>
            <person name="Gilmore M.S."/>
            <person name="van Schaik W."/>
            <person name="Lebreton F."/>
            <person name="Willems R.J."/>
            <person name="Walker B."/>
            <person name="Young S.K."/>
            <person name="Zeng Q."/>
            <person name="Gargeya S."/>
            <person name="Fitzgerald M."/>
            <person name="Haas B."/>
            <person name="Abouelleil A."/>
            <person name="Alvarado L."/>
            <person name="Arachchi H.M."/>
            <person name="Berlin A.M."/>
            <person name="Chapman S.B."/>
            <person name="Dewar J."/>
            <person name="Goldberg J."/>
            <person name="Griggs A."/>
            <person name="Gujja S."/>
            <person name="Hansen M."/>
            <person name="Howarth C."/>
            <person name="Imamovic A."/>
            <person name="Larimer J."/>
            <person name="McCowan C."/>
            <person name="Murphy C."/>
            <person name="Neiman D."/>
            <person name="Pearson M."/>
            <person name="Priest M."/>
            <person name="Roberts A."/>
            <person name="Saif S."/>
            <person name="Shea T."/>
            <person name="Sisk P."/>
            <person name="Sykes S."/>
            <person name="Wortman J."/>
            <person name="Nusbaum C."/>
            <person name="Birren B."/>
        </authorList>
    </citation>
    <scope>NUCLEOTIDE SEQUENCE [LARGE SCALE GENOMIC DNA]</scope>
    <source>
        <strain evidence="9 10">E2039</strain>
    </source>
</reference>
<sequence>MTKKIVVALGGNAILTNDPTAIGQQKTLAETAQSLAALVEKGYKLLITHGNGPQVGNLLLQREL</sequence>
<evidence type="ECO:0000256" key="5">
    <source>
        <dbReference type="ARBA" id="ARBA00022679"/>
    </source>
</evidence>
<comment type="catalytic activity">
    <reaction evidence="7">
        <text>hydrogencarbonate + NH4(+) + ATP = carbamoyl phosphate + ADP + H2O + H(+)</text>
        <dbReference type="Rhea" id="RHEA:10152"/>
        <dbReference type="ChEBI" id="CHEBI:15377"/>
        <dbReference type="ChEBI" id="CHEBI:15378"/>
        <dbReference type="ChEBI" id="CHEBI:17544"/>
        <dbReference type="ChEBI" id="CHEBI:28938"/>
        <dbReference type="ChEBI" id="CHEBI:30616"/>
        <dbReference type="ChEBI" id="CHEBI:58228"/>
        <dbReference type="ChEBI" id="CHEBI:456216"/>
        <dbReference type="EC" id="2.7.2.2"/>
    </reaction>
</comment>
<evidence type="ECO:0000313" key="10">
    <source>
        <dbReference type="Proteomes" id="UP000010504"/>
    </source>
</evidence>
<dbReference type="PANTHER" id="PTHR30409:SF1">
    <property type="entry name" value="CARBAMATE KINASE-RELATED"/>
    <property type="match status" value="1"/>
</dbReference>
<dbReference type="AlphaFoldDB" id="A0A828ZXX2"/>
<name>A0A828ZXX2_ENTFC</name>
<dbReference type="Pfam" id="PF00696">
    <property type="entry name" value="AA_kinase"/>
    <property type="match status" value="1"/>
</dbReference>
<dbReference type="Gene3D" id="3.40.1160.10">
    <property type="entry name" value="Acetylglutamate kinase-like"/>
    <property type="match status" value="1"/>
</dbReference>
<dbReference type="GO" id="GO:0005829">
    <property type="term" value="C:cytosol"/>
    <property type="evidence" value="ECO:0007669"/>
    <property type="project" value="TreeGrafter"/>
</dbReference>